<dbReference type="InterPro" id="IPR036249">
    <property type="entry name" value="Thioredoxin-like_sf"/>
</dbReference>
<feature type="signal peptide" evidence="1">
    <location>
        <begin position="1"/>
        <end position="17"/>
    </location>
</feature>
<feature type="chain" id="PRO_5002749819" description="Selenoprotein F/M domain-containing protein" evidence="1">
    <location>
        <begin position="18"/>
        <end position="101"/>
    </location>
</feature>
<dbReference type="EMBL" id="DS548606">
    <property type="protein sequence ID" value="EDR28056.1"/>
    <property type="molecule type" value="Genomic_DNA"/>
</dbReference>
<keyword evidence="3" id="KW-1185">Reference proteome</keyword>
<dbReference type="OMA" id="IETRIMC"/>
<dbReference type="Proteomes" id="UP000008076">
    <property type="component" value="Unassembled WGS sequence"/>
</dbReference>
<dbReference type="VEuPathDB" id="AmoebaDB:EDI_325330"/>
<dbReference type="GeneID" id="5880701"/>
<dbReference type="Gene3D" id="3.40.30.50">
    <property type="entry name" value="Sep15/SelM thioredoxin-like domain, active-site redox motif"/>
    <property type="match status" value="1"/>
</dbReference>
<protein>
    <recommendedName>
        <fullName evidence="4">Selenoprotein F/M domain-containing protein</fullName>
    </recommendedName>
</protein>
<reference evidence="3" key="1">
    <citation type="submission" date="2007-12" db="EMBL/GenBank/DDBJ databases">
        <title>Annotation of Entamoeba dispar SAW760.</title>
        <authorList>
            <person name="Lorenzi H."/>
            <person name="Inman J."/>
            <person name="Schobel S."/>
            <person name="Amedeo P."/>
            <person name="Caler E."/>
        </authorList>
    </citation>
    <scope>NUCLEOTIDE SEQUENCE [LARGE SCALE GENOMIC DNA]</scope>
    <source>
        <strain evidence="3">ATCC PRA-260 / SAW760</strain>
    </source>
</reference>
<name>B0EBP4_ENTDS</name>
<dbReference type="OrthoDB" id="26212at2759"/>
<dbReference type="InterPro" id="IPR038219">
    <property type="entry name" value="Sep15/SelM_sf"/>
</dbReference>
<accession>B0EBP4</accession>
<evidence type="ECO:0008006" key="4">
    <source>
        <dbReference type="Google" id="ProtNLM"/>
    </source>
</evidence>
<dbReference type="AlphaFoldDB" id="B0EBP4"/>
<organism evidence="3">
    <name type="scientific">Entamoeba dispar (strain ATCC PRA-260 / SAW760)</name>
    <dbReference type="NCBI Taxonomy" id="370354"/>
    <lineage>
        <taxon>Eukaryota</taxon>
        <taxon>Amoebozoa</taxon>
        <taxon>Evosea</taxon>
        <taxon>Archamoebae</taxon>
        <taxon>Mastigamoebida</taxon>
        <taxon>Entamoebidae</taxon>
        <taxon>Entamoeba</taxon>
    </lineage>
</organism>
<evidence type="ECO:0000313" key="3">
    <source>
        <dbReference type="Proteomes" id="UP000008076"/>
    </source>
</evidence>
<dbReference type="RefSeq" id="XP_001735738.1">
    <property type="nucleotide sequence ID" value="XM_001735686.1"/>
</dbReference>
<keyword evidence="1" id="KW-0732">Signal</keyword>
<dbReference type="SUPFAM" id="SSF52833">
    <property type="entry name" value="Thioredoxin-like"/>
    <property type="match status" value="1"/>
</dbReference>
<proteinExistence type="predicted"/>
<sequence>MILFILLFSLCLSLDSSKYFKTSIETRVVCTRGEGVSTFLEEEVKNYPMVIFMINQKTKDVMKFYNIAGDIIEELDISNYSFKQIVDALDERGFRQFYKEK</sequence>
<dbReference type="eggNOG" id="ENOG502RHTF">
    <property type="taxonomic scope" value="Eukaryota"/>
</dbReference>
<evidence type="ECO:0000256" key="1">
    <source>
        <dbReference type="SAM" id="SignalP"/>
    </source>
</evidence>
<dbReference type="KEGG" id="edi:EDI_325330"/>
<evidence type="ECO:0000313" key="2">
    <source>
        <dbReference type="EMBL" id="EDR28056.1"/>
    </source>
</evidence>
<gene>
    <name evidence="2" type="ORF">EDI_325330</name>
</gene>